<dbReference type="Proteomes" id="UP000663856">
    <property type="component" value="Unassembled WGS sequence"/>
</dbReference>
<dbReference type="EMBL" id="CAJNRG010010766">
    <property type="protein sequence ID" value="CAF2125677.1"/>
    <property type="molecule type" value="Genomic_DNA"/>
</dbReference>
<evidence type="ECO:0000313" key="3">
    <source>
        <dbReference type="EMBL" id="CAF4057855.1"/>
    </source>
</evidence>
<evidence type="ECO:0000313" key="5">
    <source>
        <dbReference type="Proteomes" id="UP000663866"/>
    </source>
</evidence>
<keyword evidence="5" id="KW-1185">Reference proteome</keyword>
<accession>A0A816VXI6</accession>
<name>A0A816VXI6_9BILA</name>
<gene>
    <name evidence="3" type="ORF">OVN521_LOCUS18411</name>
    <name evidence="4" type="ORF">UXM345_LOCUS20442</name>
    <name evidence="1" type="ORF">WKI299_LOCUS5537</name>
    <name evidence="2" type="ORF">XDN619_LOCUS23702</name>
</gene>
<comment type="caution">
    <text evidence="2">The sequence shown here is derived from an EMBL/GenBank/DDBJ whole genome shotgun (WGS) entry which is preliminary data.</text>
</comment>
<dbReference type="Proteomes" id="UP000663887">
    <property type="component" value="Unassembled WGS sequence"/>
</dbReference>
<organism evidence="2 6">
    <name type="scientific">Rotaria magnacalcarata</name>
    <dbReference type="NCBI Taxonomy" id="392030"/>
    <lineage>
        <taxon>Eukaryota</taxon>
        <taxon>Metazoa</taxon>
        <taxon>Spiralia</taxon>
        <taxon>Gnathifera</taxon>
        <taxon>Rotifera</taxon>
        <taxon>Eurotatoria</taxon>
        <taxon>Bdelloidea</taxon>
        <taxon>Philodinida</taxon>
        <taxon>Philodinidae</taxon>
        <taxon>Rotaria</taxon>
    </lineage>
</organism>
<dbReference type="AlphaFoldDB" id="A0A816VXI6"/>
<evidence type="ECO:0000313" key="4">
    <source>
        <dbReference type="EMBL" id="CAF4071039.1"/>
    </source>
</evidence>
<protein>
    <submittedName>
        <fullName evidence="2">Uncharacterized protein</fullName>
    </submittedName>
</protein>
<dbReference type="Proteomes" id="UP000663842">
    <property type="component" value="Unassembled WGS sequence"/>
</dbReference>
<dbReference type="Proteomes" id="UP000663866">
    <property type="component" value="Unassembled WGS sequence"/>
</dbReference>
<sequence>MELKLIFVLYSIDHCTGDDVSISSSSSTGCGCCPLPKCDVKPFSCSLNANCECLLMTVHGGGIRASTVISCSALTPCQSDNQTCSAPNTMCP</sequence>
<dbReference type="EMBL" id="CAJNRF010001556">
    <property type="protein sequence ID" value="CAF2016827.1"/>
    <property type="molecule type" value="Genomic_DNA"/>
</dbReference>
<proteinExistence type="predicted"/>
<evidence type="ECO:0000313" key="2">
    <source>
        <dbReference type="EMBL" id="CAF2125677.1"/>
    </source>
</evidence>
<dbReference type="PROSITE" id="PS51257">
    <property type="entry name" value="PROKAR_LIPOPROTEIN"/>
    <property type="match status" value="1"/>
</dbReference>
<reference evidence="2" key="1">
    <citation type="submission" date="2021-02" db="EMBL/GenBank/DDBJ databases">
        <authorList>
            <person name="Nowell W R."/>
        </authorList>
    </citation>
    <scope>NUCLEOTIDE SEQUENCE</scope>
</reference>
<dbReference type="EMBL" id="CAJOBG010003336">
    <property type="protein sequence ID" value="CAF4057855.1"/>
    <property type="molecule type" value="Genomic_DNA"/>
</dbReference>
<evidence type="ECO:0000313" key="6">
    <source>
        <dbReference type="Proteomes" id="UP000663887"/>
    </source>
</evidence>
<evidence type="ECO:0000313" key="1">
    <source>
        <dbReference type="EMBL" id="CAF2016827.1"/>
    </source>
</evidence>
<dbReference type="EMBL" id="CAJOBF010003047">
    <property type="protein sequence ID" value="CAF4071039.1"/>
    <property type="molecule type" value="Genomic_DNA"/>
</dbReference>